<sequence>MFTRSTNIKQSNNITMHSNVMLVQNVFMQRRAASNEISSYDTHLHRIFQNSQIILAKIKSTVARKTSRPVVYISQTY</sequence>
<dbReference type="EMBL" id="VXIV02002365">
    <property type="protein sequence ID" value="KAF6026043.1"/>
    <property type="molecule type" value="Genomic_DNA"/>
</dbReference>
<protein>
    <submittedName>
        <fullName evidence="1">Uncharacterized protein</fullName>
    </submittedName>
</protein>
<accession>A0A7J7JJQ6</accession>
<dbReference type="Proteomes" id="UP000593567">
    <property type="component" value="Unassembled WGS sequence"/>
</dbReference>
<evidence type="ECO:0000313" key="1">
    <source>
        <dbReference type="EMBL" id="KAF6026043.1"/>
    </source>
</evidence>
<evidence type="ECO:0000313" key="2">
    <source>
        <dbReference type="Proteomes" id="UP000593567"/>
    </source>
</evidence>
<comment type="caution">
    <text evidence="1">The sequence shown here is derived from an EMBL/GenBank/DDBJ whole genome shotgun (WGS) entry which is preliminary data.</text>
</comment>
<keyword evidence="2" id="KW-1185">Reference proteome</keyword>
<organism evidence="1 2">
    <name type="scientific">Bugula neritina</name>
    <name type="common">Brown bryozoan</name>
    <name type="synonym">Sertularia neritina</name>
    <dbReference type="NCBI Taxonomy" id="10212"/>
    <lineage>
        <taxon>Eukaryota</taxon>
        <taxon>Metazoa</taxon>
        <taxon>Spiralia</taxon>
        <taxon>Lophotrochozoa</taxon>
        <taxon>Bryozoa</taxon>
        <taxon>Gymnolaemata</taxon>
        <taxon>Cheilostomatida</taxon>
        <taxon>Flustrina</taxon>
        <taxon>Buguloidea</taxon>
        <taxon>Bugulidae</taxon>
        <taxon>Bugula</taxon>
    </lineage>
</organism>
<gene>
    <name evidence="1" type="ORF">EB796_015652</name>
</gene>
<dbReference type="AlphaFoldDB" id="A0A7J7JJQ6"/>
<name>A0A7J7JJQ6_BUGNE</name>
<proteinExistence type="predicted"/>
<reference evidence="1" key="1">
    <citation type="submission" date="2020-06" db="EMBL/GenBank/DDBJ databases">
        <title>Draft genome of Bugula neritina, a colonial animal packing powerful symbionts and potential medicines.</title>
        <authorList>
            <person name="Rayko M."/>
        </authorList>
    </citation>
    <scope>NUCLEOTIDE SEQUENCE [LARGE SCALE GENOMIC DNA]</scope>
    <source>
        <strain evidence="1">Kwan_BN1</strain>
    </source>
</reference>